<reference evidence="3 4" key="1">
    <citation type="journal article" date="2018" name="Nat. Biotechnol.">
        <title>A standardized bacterial taxonomy based on genome phylogeny substantially revises the tree of life.</title>
        <authorList>
            <person name="Parks D.H."/>
            <person name="Chuvochina M."/>
            <person name="Waite D.W."/>
            <person name="Rinke C."/>
            <person name="Skarshewski A."/>
            <person name="Chaumeil P.A."/>
            <person name="Hugenholtz P."/>
        </authorList>
    </citation>
    <scope>NUCLEOTIDE SEQUENCE [LARGE SCALE GENOMIC DNA]</scope>
    <source>
        <strain evidence="3">UBA8733</strain>
    </source>
</reference>
<gene>
    <name evidence="3" type="ORF">DCG58_02800</name>
</gene>
<name>A0A3B9GVN3_9PROT</name>
<evidence type="ECO:0000313" key="3">
    <source>
        <dbReference type="EMBL" id="HAE26064.1"/>
    </source>
</evidence>
<dbReference type="Proteomes" id="UP000259610">
    <property type="component" value="Unassembled WGS sequence"/>
</dbReference>
<evidence type="ECO:0000313" key="4">
    <source>
        <dbReference type="Proteomes" id="UP000259610"/>
    </source>
</evidence>
<accession>A0A3B9GVN3</accession>
<proteinExistence type="predicted"/>
<feature type="domain" description="Tape measure protein N-terminal" evidence="2">
    <location>
        <begin position="58"/>
        <end position="251"/>
    </location>
</feature>
<dbReference type="EMBL" id="DMAN01000056">
    <property type="protein sequence ID" value="HAE26064.1"/>
    <property type="molecule type" value="Genomic_DNA"/>
</dbReference>
<dbReference type="Pfam" id="PF20155">
    <property type="entry name" value="TMP_3"/>
    <property type="match status" value="1"/>
</dbReference>
<evidence type="ECO:0000256" key="1">
    <source>
        <dbReference type="SAM" id="Coils"/>
    </source>
</evidence>
<feature type="non-terminal residue" evidence="3">
    <location>
        <position position="511"/>
    </location>
</feature>
<keyword evidence="1" id="KW-0175">Coiled coil</keyword>
<dbReference type="InterPro" id="IPR013491">
    <property type="entry name" value="Tape_meas_N"/>
</dbReference>
<comment type="caution">
    <text evidence="3">The sequence shown here is derived from an EMBL/GenBank/DDBJ whole genome shotgun (WGS) entry which is preliminary data.</text>
</comment>
<protein>
    <recommendedName>
        <fullName evidence="2">Tape measure protein N-terminal domain-containing protein</fullName>
    </recommendedName>
</protein>
<evidence type="ECO:0000259" key="2">
    <source>
        <dbReference type="Pfam" id="PF20155"/>
    </source>
</evidence>
<organism evidence="3 4">
    <name type="scientific">Hyphomonas adhaerens</name>
    <dbReference type="NCBI Taxonomy" id="81029"/>
    <lineage>
        <taxon>Bacteria</taxon>
        <taxon>Pseudomonadati</taxon>
        <taxon>Pseudomonadota</taxon>
        <taxon>Alphaproteobacteria</taxon>
        <taxon>Hyphomonadales</taxon>
        <taxon>Hyphomonadaceae</taxon>
        <taxon>Hyphomonas</taxon>
    </lineage>
</organism>
<feature type="coiled-coil region" evidence="1">
    <location>
        <begin position="440"/>
        <end position="467"/>
    </location>
</feature>
<dbReference type="NCBIfam" id="TIGR02675">
    <property type="entry name" value="tape_meas_nterm"/>
    <property type="match status" value="1"/>
</dbReference>
<dbReference type="AlphaFoldDB" id="A0A3B9GVN3"/>
<sequence length="511" mass="52603">MDVAKLGLEVDSSRVDKATRSMKRMERQSGKTEGAALRLAKAAKGALAGLAVGFSVAGIVRMSDEYTSLINTLRVVAGAQGNVNSILDDLNGIAERTRAPLEATARLYQRISVAGNELGASQKEILRFTENVGLALAQQGGGAAQASGALLQLSQAMGGGVVRAEEFNSILEGAYPIALAAAKGLDAAGGSVSKLRNLVIEGKVSSEDFFRAILSQTDDLEAAFANTVPTIGQAMSRLSDSMMLFIGGLNDATGASGGLARGILDVATAMGKAADWVREHGDTVKDVLGTVVASALIYTTGLMIKLGLSALTAGGQVGVLTGALTLLKGALIKTGIGALIVGAGYLIAKFMELSTAAGGFGNAMKLVGELGLEVWDRIKLGGSALVEAYRAYTAGFVLLWQQAFSTVTGLFAEFSNDIINGMQSVFRGLGAPGQAIVAGLEIARAEINRVTQDADAAMKANVAAQQEVVRGHAEAAAQMTRDAFAQLDAWKQLNELMESATNGASGATGTV</sequence>